<organism evidence="1">
    <name type="scientific">Cupriavidus taiwanensis</name>
    <dbReference type="NCBI Taxonomy" id="164546"/>
    <lineage>
        <taxon>Bacteria</taxon>
        <taxon>Pseudomonadati</taxon>
        <taxon>Pseudomonadota</taxon>
        <taxon>Betaproteobacteria</taxon>
        <taxon>Burkholderiales</taxon>
        <taxon>Burkholderiaceae</taxon>
        <taxon>Cupriavidus</taxon>
    </lineage>
</organism>
<gene>
    <name evidence="1" type="ORF">CBM2586_A10353</name>
</gene>
<proteinExistence type="predicted"/>
<name>A0A375B9S9_9BURK</name>
<dbReference type="EMBL" id="OFSN01000001">
    <property type="protein sequence ID" value="SOY40388.1"/>
    <property type="molecule type" value="Genomic_DNA"/>
</dbReference>
<comment type="caution">
    <text evidence="1">The sequence shown here is derived from an EMBL/GenBank/DDBJ whole genome shotgun (WGS) entry which is preliminary data.</text>
</comment>
<reference evidence="1" key="1">
    <citation type="submission" date="2018-01" db="EMBL/GenBank/DDBJ databases">
        <authorList>
            <person name="Clerissi C."/>
        </authorList>
    </citation>
    <scope>NUCLEOTIDE SEQUENCE</scope>
    <source>
        <strain evidence="1">Cupriavidus taiwanensis LMG 19430</strain>
    </source>
</reference>
<dbReference type="AlphaFoldDB" id="A0A375B9S9"/>
<protein>
    <submittedName>
        <fullName evidence="1">Uncharacterized protein</fullName>
    </submittedName>
</protein>
<accession>A0A375B9S9</accession>
<dbReference type="Proteomes" id="UP000257016">
    <property type="component" value="Unassembled WGS sequence"/>
</dbReference>
<sequence>MQRLSGPLACSLSRLRERVGERAGASYEVMLVVCQRLPSPPAPLPQAGEGSKQAG</sequence>
<evidence type="ECO:0000313" key="1">
    <source>
        <dbReference type="EMBL" id="SOY40388.1"/>
    </source>
</evidence>